<keyword evidence="3" id="KW-1133">Transmembrane helix</keyword>
<feature type="transmembrane region" description="Helical" evidence="3">
    <location>
        <begin position="202"/>
        <end position="220"/>
    </location>
</feature>
<dbReference type="SMART" id="SM00052">
    <property type="entry name" value="EAL"/>
    <property type="match status" value="1"/>
</dbReference>
<dbReference type="InterPro" id="IPR000160">
    <property type="entry name" value="GGDEF_dom"/>
</dbReference>
<evidence type="ECO:0000259" key="4">
    <source>
        <dbReference type="PROSITE" id="PS50883"/>
    </source>
</evidence>
<sequence length="717" mass="80591">MSRFSSIRLSTRYIIATASIIATLSLSHFVLQQKLYTQHTESIIEELNNHTRTSLSQQLELRGKSIAHYLAEHLFDPLYNFNLEATYLAIQPAISQQEVKIVHVIDQNGKIFHDGTESMLLFGATPPNESSIKLSMEKNTAFIKQTNSELIYIQPISQSGVSMGAVYIELSLDKLLTDISANQVVIGDVYEKNIHSLYRSHFWVTTVSFIVSLFLAALMARSLTQPIRKLTAHIQETGQGNFRSMPVLRRSDEIGKLVTAYNDMGMRIEKHTEDIRFMAYHDALTGLPNRSCFIKHVNQLIASESHDNIDLFFIDLDEFKQVNDHFGHASGDHLLEIVSSRLAREVGFSFVEPTSNMVARLGGDEFLICCTGLSGDQREHMANNILDTLQKGILIESDSIVAGGSIGLASFPQHGLDADTLIKNADIAMYHAKDQGKNTYSLFTHAMNKKIEQRIDIEQELRKALADPSQFELWYQPKIDMSSGKIIGAEALVRWRHPTRGIIMPDQFIPIAENTDMILPLGSHLIDLACNQLVKWEDNQITPDFYLTINLSAKQLYRQDIGAILAKSMMKAGCKPNQLQLEVTESQLLHDIDAARDIIRGLREHGIQVLLDDFGTGYASLSYLQKLQFDGVKIDRSFVSNMHTNANNRSLVKAIVSMARSLGMKTVAEGIETQEQAEYIRKINCDIGQGFYYSKALPPSEFTKEWLLPSLDSSEQS</sequence>
<dbReference type="GO" id="GO:0016020">
    <property type="term" value="C:membrane"/>
    <property type="evidence" value="ECO:0007669"/>
    <property type="project" value="InterPro"/>
</dbReference>
<evidence type="ECO:0000256" key="1">
    <source>
        <dbReference type="ARBA" id="ARBA00012282"/>
    </source>
</evidence>
<proteinExistence type="predicted"/>
<dbReference type="SUPFAM" id="SSF141868">
    <property type="entry name" value="EAL domain-like"/>
    <property type="match status" value="1"/>
</dbReference>
<dbReference type="AlphaFoldDB" id="A0AAV5NYF3"/>
<evidence type="ECO:0000259" key="5">
    <source>
        <dbReference type="PROSITE" id="PS50885"/>
    </source>
</evidence>
<dbReference type="GO" id="GO:0007165">
    <property type="term" value="P:signal transduction"/>
    <property type="evidence" value="ECO:0007669"/>
    <property type="project" value="InterPro"/>
</dbReference>
<dbReference type="InterPro" id="IPR029787">
    <property type="entry name" value="Nucleotide_cyclase"/>
</dbReference>
<feature type="domain" description="GGDEF" evidence="6">
    <location>
        <begin position="307"/>
        <end position="445"/>
    </location>
</feature>
<reference evidence="8" key="1">
    <citation type="journal article" date="2019" name="Int. J. Syst. Evol. Microbiol.">
        <title>The Global Catalogue of Microorganisms (GCM) 10K type strain sequencing project: providing services to taxonomists for standard genome sequencing and annotation.</title>
        <authorList>
            <consortium name="The Broad Institute Genomics Platform"/>
            <consortium name="The Broad Institute Genome Sequencing Center for Infectious Disease"/>
            <person name="Wu L."/>
            <person name="Ma J."/>
        </authorList>
    </citation>
    <scope>NUCLEOTIDE SEQUENCE [LARGE SCALE GENOMIC DNA]</scope>
    <source>
        <strain evidence="8">NBRC 15640</strain>
    </source>
</reference>
<dbReference type="EC" id="3.1.4.52" evidence="1"/>
<dbReference type="Pfam" id="PF00672">
    <property type="entry name" value="HAMP"/>
    <property type="match status" value="1"/>
</dbReference>
<keyword evidence="2" id="KW-0973">c-di-GMP</keyword>
<dbReference type="GO" id="GO:0071111">
    <property type="term" value="F:cyclic-guanylate-specific phosphodiesterase activity"/>
    <property type="evidence" value="ECO:0007669"/>
    <property type="project" value="UniProtKB-EC"/>
</dbReference>
<keyword evidence="3" id="KW-0812">Transmembrane</keyword>
<accession>A0AAV5NYF3</accession>
<dbReference type="SUPFAM" id="SSF158472">
    <property type="entry name" value="HAMP domain-like"/>
    <property type="match status" value="1"/>
</dbReference>
<feature type="transmembrane region" description="Helical" evidence="3">
    <location>
        <begin position="12"/>
        <end position="31"/>
    </location>
</feature>
<dbReference type="InterPro" id="IPR052155">
    <property type="entry name" value="Biofilm_reg_signaling"/>
</dbReference>
<dbReference type="NCBIfam" id="TIGR00254">
    <property type="entry name" value="GGDEF"/>
    <property type="match status" value="1"/>
</dbReference>
<evidence type="ECO:0000259" key="6">
    <source>
        <dbReference type="PROSITE" id="PS50887"/>
    </source>
</evidence>
<dbReference type="InterPro" id="IPR001633">
    <property type="entry name" value="EAL_dom"/>
</dbReference>
<evidence type="ECO:0000256" key="2">
    <source>
        <dbReference type="ARBA" id="ARBA00022636"/>
    </source>
</evidence>
<dbReference type="PANTHER" id="PTHR44757">
    <property type="entry name" value="DIGUANYLATE CYCLASE DGCP"/>
    <property type="match status" value="1"/>
</dbReference>
<dbReference type="InterPro" id="IPR035919">
    <property type="entry name" value="EAL_sf"/>
</dbReference>
<organism evidence="7 8">
    <name type="scientific">Vibrio penaeicida</name>
    <dbReference type="NCBI Taxonomy" id="104609"/>
    <lineage>
        <taxon>Bacteria</taxon>
        <taxon>Pseudomonadati</taxon>
        <taxon>Pseudomonadota</taxon>
        <taxon>Gammaproteobacteria</taxon>
        <taxon>Vibrionales</taxon>
        <taxon>Vibrionaceae</taxon>
        <taxon>Vibrio</taxon>
    </lineage>
</organism>
<comment type="caution">
    <text evidence="7">The sequence shown here is derived from an EMBL/GenBank/DDBJ whole genome shotgun (WGS) entry which is preliminary data.</text>
</comment>
<keyword evidence="3" id="KW-0472">Membrane</keyword>
<dbReference type="PROSITE" id="PS50883">
    <property type="entry name" value="EAL"/>
    <property type="match status" value="1"/>
</dbReference>
<dbReference type="SUPFAM" id="SSF55073">
    <property type="entry name" value="Nucleotide cyclase"/>
    <property type="match status" value="1"/>
</dbReference>
<evidence type="ECO:0000256" key="3">
    <source>
        <dbReference type="SAM" id="Phobius"/>
    </source>
</evidence>
<dbReference type="EMBL" id="BSNX01000074">
    <property type="protein sequence ID" value="GLQ75564.1"/>
    <property type="molecule type" value="Genomic_DNA"/>
</dbReference>
<dbReference type="PANTHER" id="PTHR44757:SF2">
    <property type="entry name" value="BIOFILM ARCHITECTURE MAINTENANCE PROTEIN MBAA"/>
    <property type="match status" value="1"/>
</dbReference>
<dbReference type="InterPro" id="IPR043128">
    <property type="entry name" value="Rev_trsase/Diguanyl_cyclase"/>
</dbReference>
<dbReference type="PROSITE" id="PS50887">
    <property type="entry name" value="GGDEF"/>
    <property type="match status" value="1"/>
</dbReference>
<dbReference type="CDD" id="cd06225">
    <property type="entry name" value="HAMP"/>
    <property type="match status" value="1"/>
</dbReference>
<evidence type="ECO:0000313" key="8">
    <source>
        <dbReference type="Proteomes" id="UP001156690"/>
    </source>
</evidence>
<dbReference type="Proteomes" id="UP001156690">
    <property type="component" value="Unassembled WGS sequence"/>
</dbReference>
<dbReference type="Gene3D" id="6.10.340.10">
    <property type="match status" value="1"/>
</dbReference>
<dbReference type="Pfam" id="PF00563">
    <property type="entry name" value="EAL"/>
    <property type="match status" value="1"/>
</dbReference>
<dbReference type="Gene3D" id="3.30.70.270">
    <property type="match status" value="1"/>
</dbReference>
<dbReference type="SMART" id="SM00267">
    <property type="entry name" value="GGDEF"/>
    <property type="match status" value="1"/>
</dbReference>
<gene>
    <name evidence="7" type="ORF">GCM10007932_49260</name>
</gene>
<dbReference type="CDD" id="cd01949">
    <property type="entry name" value="GGDEF"/>
    <property type="match status" value="1"/>
</dbReference>
<feature type="domain" description="HAMP" evidence="5">
    <location>
        <begin position="221"/>
        <end position="273"/>
    </location>
</feature>
<dbReference type="RefSeq" id="WP_126606332.1">
    <property type="nucleotide sequence ID" value="NZ_AP025144.1"/>
</dbReference>
<name>A0AAV5NYF3_9VIBR</name>
<keyword evidence="8" id="KW-1185">Reference proteome</keyword>
<dbReference type="Gene3D" id="3.20.20.450">
    <property type="entry name" value="EAL domain"/>
    <property type="match status" value="1"/>
</dbReference>
<dbReference type="SMART" id="SM00304">
    <property type="entry name" value="HAMP"/>
    <property type="match status" value="1"/>
</dbReference>
<dbReference type="InterPro" id="IPR003660">
    <property type="entry name" value="HAMP_dom"/>
</dbReference>
<dbReference type="Pfam" id="PF00990">
    <property type="entry name" value="GGDEF"/>
    <property type="match status" value="1"/>
</dbReference>
<evidence type="ECO:0000313" key="7">
    <source>
        <dbReference type="EMBL" id="GLQ75564.1"/>
    </source>
</evidence>
<feature type="domain" description="EAL" evidence="4">
    <location>
        <begin position="454"/>
        <end position="710"/>
    </location>
</feature>
<protein>
    <recommendedName>
        <fullName evidence="1">cyclic-guanylate-specific phosphodiesterase</fullName>
        <ecNumber evidence="1">3.1.4.52</ecNumber>
    </recommendedName>
</protein>
<dbReference type="CDD" id="cd01948">
    <property type="entry name" value="EAL"/>
    <property type="match status" value="1"/>
</dbReference>
<dbReference type="PROSITE" id="PS50885">
    <property type="entry name" value="HAMP"/>
    <property type="match status" value="1"/>
</dbReference>
<dbReference type="FunFam" id="3.20.20.450:FF:000001">
    <property type="entry name" value="Cyclic di-GMP phosphodiesterase yahA"/>
    <property type="match status" value="1"/>
</dbReference>